<evidence type="ECO:0000313" key="8">
    <source>
        <dbReference type="EMBL" id="QOV90150.1"/>
    </source>
</evidence>
<dbReference type="InterPro" id="IPR005706">
    <property type="entry name" value="Ribosomal_uS2_bac/mit/plastid"/>
</dbReference>
<protein>
    <recommendedName>
        <fullName evidence="4 5">Small ribosomal subunit protein uS2</fullName>
    </recommendedName>
</protein>
<dbReference type="PROSITE" id="PS00962">
    <property type="entry name" value="RIBOSOMAL_S2_1"/>
    <property type="match status" value="1"/>
</dbReference>
<dbReference type="HAMAP" id="MF_00291_B">
    <property type="entry name" value="Ribosomal_uS2_B"/>
    <property type="match status" value="1"/>
</dbReference>
<dbReference type="KEGG" id="hbs:IPV69_01890"/>
<feature type="compositionally biased region" description="Low complexity" evidence="7">
    <location>
        <begin position="283"/>
        <end position="306"/>
    </location>
</feature>
<dbReference type="GO" id="GO:0003735">
    <property type="term" value="F:structural constituent of ribosome"/>
    <property type="evidence" value="ECO:0007669"/>
    <property type="project" value="InterPro"/>
</dbReference>
<gene>
    <name evidence="5 8" type="primary">rpsB</name>
    <name evidence="8" type="ORF">IPV69_01890</name>
</gene>
<accession>A0A7M2X080</accession>
<dbReference type="Proteomes" id="UP000593765">
    <property type="component" value="Chromosome"/>
</dbReference>
<dbReference type="EMBL" id="CP063458">
    <property type="protein sequence ID" value="QOV90150.1"/>
    <property type="molecule type" value="Genomic_DNA"/>
</dbReference>
<comment type="similarity">
    <text evidence="1 5 6">Belongs to the universal ribosomal protein uS2 family.</text>
</comment>
<dbReference type="Gene3D" id="1.10.287.610">
    <property type="entry name" value="Helix hairpin bin"/>
    <property type="match status" value="1"/>
</dbReference>
<dbReference type="PANTHER" id="PTHR12534">
    <property type="entry name" value="30S RIBOSOMAL PROTEIN S2 PROKARYOTIC AND ORGANELLAR"/>
    <property type="match status" value="1"/>
</dbReference>
<feature type="region of interest" description="Disordered" evidence="7">
    <location>
        <begin position="1"/>
        <end position="22"/>
    </location>
</feature>
<keyword evidence="3 5" id="KW-0687">Ribonucleoprotein</keyword>
<dbReference type="CDD" id="cd01425">
    <property type="entry name" value="RPS2"/>
    <property type="match status" value="1"/>
</dbReference>
<dbReference type="InterPro" id="IPR001865">
    <property type="entry name" value="Ribosomal_uS2"/>
</dbReference>
<evidence type="ECO:0000256" key="5">
    <source>
        <dbReference type="HAMAP-Rule" id="MF_00291"/>
    </source>
</evidence>
<evidence type="ECO:0000256" key="3">
    <source>
        <dbReference type="ARBA" id="ARBA00023274"/>
    </source>
</evidence>
<dbReference type="GO" id="GO:0006412">
    <property type="term" value="P:translation"/>
    <property type="evidence" value="ECO:0007669"/>
    <property type="project" value="UniProtKB-UniRule"/>
</dbReference>
<evidence type="ECO:0000256" key="1">
    <source>
        <dbReference type="ARBA" id="ARBA00006242"/>
    </source>
</evidence>
<dbReference type="GO" id="GO:0022627">
    <property type="term" value="C:cytosolic small ribosomal subunit"/>
    <property type="evidence" value="ECO:0007669"/>
    <property type="project" value="TreeGrafter"/>
</dbReference>
<evidence type="ECO:0000313" key="9">
    <source>
        <dbReference type="Proteomes" id="UP000593765"/>
    </source>
</evidence>
<sequence>MKPHGLSGLLGNRRRPGCSVRKSGIRMSRTPAELVKELVDAGVHFGHRVSRWNPKMEPYIHGKRNNIHIIDVKETVKGLLRAKKFLAKIVADGKDVLFVGTKRQARHAVEEETKRCGMHFVGERWLGGTLTNFATIRRRLNRLDELEGLFTTGEIETYSKKMKSTLGREMKKIKANLEGIRKMEKMPGAMFIIDTRREHIAVKEAKKLGVPVVALIDTDGNPELIDLPVPGNDDAMKAVEIIMQELADSIIEAKGTRPAAKDDGQAGGPRRRSTRSSFKADEGAPAPVGGEAPATAAPAAEPAVAG</sequence>
<dbReference type="AlphaFoldDB" id="A0A7M2X080"/>
<dbReference type="InterPro" id="IPR023591">
    <property type="entry name" value="Ribosomal_uS2_flav_dom_sf"/>
</dbReference>
<evidence type="ECO:0000256" key="2">
    <source>
        <dbReference type="ARBA" id="ARBA00022980"/>
    </source>
</evidence>
<dbReference type="PANTHER" id="PTHR12534:SF0">
    <property type="entry name" value="SMALL RIBOSOMAL SUBUNIT PROTEIN US2M"/>
    <property type="match status" value="1"/>
</dbReference>
<name>A0A7M2X080_9BACT</name>
<evidence type="ECO:0000256" key="4">
    <source>
        <dbReference type="ARBA" id="ARBA00035256"/>
    </source>
</evidence>
<dbReference type="NCBIfam" id="TIGR01011">
    <property type="entry name" value="rpsB_bact"/>
    <property type="match status" value="1"/>
</dbReference>
<organism evidence="8 9">
    <name type="scientific">Humisphaera borealis</name>
    <dbReference type="NCBI Taxonomy" id="2807512"/>
    <lineage>
        <taxon>Bacteria</taxon>
        <taxon>Pseudomonadati</taxon>
        <taxon>Planctomycetota</taxon>
        <taxon>Phycisphaerae</taxon>
        <taxon>Tepidisphaerales</taxon>
        <taxon>Tepidisphaeraceae</taxon>
        <taxon>Humisphaera</taxon>
    </lineage>
</organism>
<proteinExistence type="inferred from homology"/>
<keyword evidence="9" id="KW-1185">Reference proteome</keyword>
<evidence type="ECO:0000256" key="6">
    <source>
        <dbReference type="RuleBase" id="RU003631"/>
    </source>
</evidence>
<dbReference type="Pfam" id="PF00318">
    <property type="entry name" value="Ribosomal_S2"/>
    <property type="match status" value="1"/>
</dbReference>
<reference evidence="8 9" key="1">
    <citation type="submission" date="2020-10" db="EMBL/GenBank/DDBJ databases">
        <title>Wide distribution of Phycisphaera-like planctomycetes from WD2101 soil group in peatlands and genome analysis of the first cultivated representative.</title>
        <authorList>
            <person name="Dedysh S.N."/>
            <person name="Beletsky A.V."/>
            <person name="Ivanova A."/>
            <person name="Kulichevskaya I.S."/>
            <person name="Suzina N.E."/>
            <person name="Philippov D.A."/>
            <person name="Rakitin A.L."/>
            <person name="Mardanov A.V."/>
            <person name="Ravin N.V."/>
        </authorList>
    </citation>
    <scope>NUCLEOTIDE SEQUENCE [LARGE SCALE GENOMIC DNA]</scope>
    <source>
        <strain evidence="8 9">M1803</strain>
    </source>
</reference>
<dbReference type="InterPro" id="IPR018130">
    <property type="entry name" value="Ribosomal_uS2_CS"/>
</dbReference>
<dbReference type="PROSITE" id="PS00963">
    <property type="entry name" value="RIBOSOMAL_S2_2"/>
    <property type="match status" value="1"/>
</dbReference>
<dbReference type="PRINTS" id="PR00395">
    <property type="entry name" value="RIBOSOMALS2"/>
</dbReference>
<keyword evidence="2 5" id="KW-0689">Ribosomal protein</keyword>
<evidence type="ECO:0000256" key="7">
    <source>
        <dbReference type="SAM" id="MobiDB-lite"/>
    </source>
</evidence>
<dbReference type="Gene3D" id="3.40.50.10490">
    <property type="entry name" value="Glucose-6-phosphate isomerase like protein, domain 1"/>
    <property type="match status" value="1"/>
</dbReference>
<dbReference type="SUPFAM" id="SSF52313">
    <property type="entry name" value="Ribosomal protein S2"/>
    <property type="match status" value="1"/>
</dbReference>
<feature type="region of interest" description="Disordered" evidence="7">
    <location>
        <begin position="253"/>
        <end position="306"/>
    </location>
</feature>